<name>A0A5P6P9U1_9BRAD</name>
<dbReference type="PANTHER" id="PTHR30269:SF37">
    <property type="entry name" value="MEMBRANE TRANSPORTER PROTEIN"/>
    <property type="match status" value="1"/>
</dbReference>
<dbReference type="InterPro" id="IPR002781">
    <property type="entry name" value="TM_pro_TauE-like"/>
</dbReference>
<comment type="similarity">
    <text evidence="2 8">Belongs to the 4-toluene sulfonate uptake permease (TSUP) (TC 2.A.102) family.</text>
</comment>
<feature type="transmembrane region" description="Helical" evidence="8">
    <location>
        <begin position="224"/>
        <end position="244"/>
    </location>
</feature>
<feature type="transmembrane region" description="Helical" evidence="8">
    <location>
        <begin position="190"/>
        <end position="212"/>
    </location>
</feature>
<dbReference type="InterPro" id="IPR052017">
    <property type="entry name" value="TSUP"/>
</dbReference>
<protein>
    <recommendedName>
        <fullName evidence="8">Probable membrane transporter protein</fullName>
    </recommendedName>
</protein>
<keyword evidence="5 8" id="KW-0812">Transmembrane</keyword>
<comment type="subcellular location">
    <subcellularLocation>
        <location evidence="1 8">Cell membrane</location>
        <topology evidence="1 8">Multi-pass membrane protein</topology>
    </subcellularLocation>
</comment>
<evidence type="ECO:0000256" key="1">
    <source>
        <dbReference type="ARBA" id="ARBA00004651"/>
    </source>
</evidence>
<dbReference type="PANTHER" id="PTHR30269">
    <property type="entry name" value="TRANSMEMBRANE PROTEIN YFCA"/>
    <property type="match status" value="1"/>
</dbReference>
<organism evidence="9 10">
    <name type="scientific">Bradyrhizobium betae</name>
    <dbReference type="NCBI Taxonomy" id="244734"/>
    <lineage>
        <taxon>Bacteria</taxon>
        <taxon>Pseudomonadati</taxon>
        <taxon>Pseudomonadota</taxon>
        <taxon>Alphaproteobacteria</taxon>
        <taxon>Hyphomicrobiales</taxon>
        <taxon>Nitrobacteraceae</taxon>
        <taxon>Bradyrhizobium</taxon>
    </lineage>
</organism>
<keyword evidence="4 8" id="KW-1003">Cell membrane</keyword>
<feature type="transmembrane region" description="Helical" evidence="8">
    <location>
        <begin position="167"/>
        <end position="184"/>
    </location>
</feature>
<evidence type="ECO:0000256" key="3">
    <source>
        <dbReference type="ARBA" id="ARBA00022448"/>
    </source>
</evidence>
<dbReference type="AlphaFoldDB" id="A0A5P6P9U1"/>
<evidence type="ECO:0000256" key="4">
    <source>
        <dbReference type="ARBA" id="ARBA00022475"/>
    </source>
</evidence>
<feature type="transmembrane region" description="Helical" evidence="8">
    <location>
        <begin position="6"/>
        <end position="36"/>
    </location>
</feature>
<reference evidence="10" key="1">
    <citation type="submission" date="2019-10" db="EMBL/GenBank/DDBJ databases">
        <title>Complete Genome Sequence of Bradyrhizobium betae type strain PL7HG1T.</title>
        <authorList>
            <person name="Bromfield E.S.P."/>
            <person name="Cloutier S."/>
        </authorList>
    </citation>
    <scope>NUCLEOTIDE SEQUENCE [LARGE SCALE GENOMIC DNA]</scope>
    <source>
        <strain evidence="10">PL7HG1</strain>
    </source>
</reference>
<feature type="transmembrane region" description="Helical" evidence="8">
    <location>
        <begin position="43"/>
        <end position="64"/>
    </location>
</feature>
<keyword evidence="7 8" id="KW-0472">Membrane</keyword>
<evidence type="ECO:0000313" key="10">
    <source>
        <dbReference type="Proteomes" id="UP000325641"/>
    </source>
</evidence>
<dbReference type="Proteomes" id="UP000325641">
    <property type="component" value="Chromosome"/>
</dbReference>
<evidence type="ECO:0000313" key="9">
    <source>
        <dbReference type="EMBL" id="QFI75139.1"/>
    </source>
</evidence>
<dbReference type="EMBL" id="CP044543">
    <property type="protein sequence ID" value="QFI75139.1"/>
    <property type="molecule type" value="Genomic_DNA"/>
</dbReference>
<dbReference type="GO" id="GO:0005886">
    <property type="term" value="C:plasma membrane"/>
    <property type="evidence" value="ECO:0007669"/>
    <property type="project" value="UniProtKB-SubCell"/>
</dbReference>
<keyword evidence="6 8" id="KW-1133">Transmembrane helix</keyword>
<dbReference type="KEGG" id="bbet:F8237_23655"/>
<feature type="transmembrane region" description="Helical" evidence="8">
    <location>
        <begin position="70"/>
        <end position="90"/>
    </location>
</feature>
<evidence type="ECO:0000256" key="2">
    <source>
        <dbReference type="ARBA" id="ARBA00009142"/>
    </source>
</evidence>
<dbReference type="OrthoDB" id="8421744at2"/>
<evidence type="ECO:0000256" key="5">
    <source>
        <dbReference type="ARBA" id="ARBA00022692"/>
    </source>
</evidence>
<sequence length="250" mass="26259">METSTYALLLFGALAGGFVSGLAGFGTALMALGIWLYVLPPSLAVPLVLICSVIAQTSTLPSMWKSFDLSLVWPFLIGGLIGVPLGTMMVASADPKVFKLSVGVLLLIFSSALYLNKKPLAIKFGGRIADGAIGFAGGILGGLAGLSGPLPILWANIRGWNKHERRGIFQLFNFTVLATALIVQTASGLVAFKVVWLALIAFPGTLIGAWTGARVYHALSDKHFGDVVLGLLFLSGLGLVWNSFSGFAPH</sequence>
<evidence type="ECO:0000256" key="8">
    <source>
        <dbReference type="RuleBase" id="RU363041"/>
    </source>
</evidence>
<evidence type="ECO:0000256" key="6">
    <source>
        <dbReference type="ARBA" id="ARBA00022989"/>
    </source>
</evidence>
<evidence type="ECO:0000256" key="7">
    <source>
        <dbReference type="ARBA" id="ARBA00023136"/>
    </source>
</evidence>
<keyword evidence="3" id="KW-0813">Transport</keyword>
<dbReference type="Pfam" id="PF01925">
    <property type="entry name" value="TauE"/>
    <property type="match status" value="1"/>
</dbReference>
<proteinExistence type="inferred from homology"/>
<accession>A0A5P6P9U1</accession>
<dbReference type="RefSeq" id="WP_151648397.1">
    <property type="nucleotide sequence ID" value="NZ_CP044543.1"/>
</dbReference>
<feature type="transmembrane region" description="Helical" evidence="8">
    <location>
        <begin position="97"/>
        <end position="115"/>
    </location>
</feature>
<feature type="transmembrane region" description="Helical" evidence="8">
    <location>
        <begin position="135"/>
        <end position="155"/>
    </location>
</feature>
<gene>
    <name evidence="9" type="ORF">F8237_23655</name>
</gene>